<evidence type="ECO:0000256" key="7">
    <source>
        <dbReference type="ARBA" id="ARBA00040167"/>
    </source>
</evidence>
<evidence type="ECO:0000313" key="13">
    <source>
        <dbReference type="Proteomes" id="UP000093281"/>
    </source>
</evidence>
<evidence type="ECO:0000256" key="1">
    <source>
        <dbReference type="ARBA" id="ARBA00004772"/>
    </source>
</evidence>
<evidence type="ECO:0000256" key="3">
    <source>
        <dbReference type="ARBA" id="ARBA00013109"/>
    </source>
</evidence>
<dbReference type="OrthoDB" id="5328023at2"/>
<dbReference type="Gene3D" id="3.40.50.10090">
    <property type="match status" value="2"/>
</dbReference>
<evidence type="ECO:0000256" key="2">
    <source>
        <dbReference type="ARBA" id="ARBA00008133"/>
    </source>
</evidence>
<protein>
    <recommendedName>
        <fullName evidence="7 9">Uroporphyrinogen-III synthase</fullName>
        <ecNumber evidence="3 9">4.2.1.75</ecNumber>
    </recommendedName>
</protein>
<dbReference type="STRING" id="544718.AAX25_01322"/>
<dbReference type="GO" id="GO:0006782">
    <property type="term" value="P:protoporphyrinogen IX biosynthetic process"/>
    <property type="evidence" value="ECO:0007669"/>
    <property type="project" value="UniProtKB-UniRule"/>
</dbReference>
<evidence type="ECO:0000313" key="14">
    <source>
        <dbReference type="Proteomes" id="UP000308001"/>
    </source>
</evidence>
<dbReference type="PANTHER" id="PTHR38042">
    <property type="entry name" value="UROPORPHYRINOGEN-III SYNTHASE, CHLOROPLASTIC"/>
    <property type="match status" value="1"/>
</dbReference>
<sequence length="213" mass="24161">MAKIYLLNNQKYEGIINLEVFKVKSTKYLVDCSKYDALVFTSKNAIYSLEENSINWKNTPSYLIASKTAKVAKNYGANIAFVGANGHGNEFAKELIPLLKNKKVLYVKALKTVSNLVEILKENEIDLDEIVSYQTVCNNFLEKVELEKNSTIIFTSPSSVECFFNNFKWDKSFKAVLIGKTTEKFLPKEVNDYVISKTTDVTECVNIAKRSFS</sequence>
<comment type="similarity">
    <text evidence="2 9">Belongs to the uroporphyrinogen-III synthase family.</text>
</comment>
<proteinExistence type="inferred from homology"/>
<dbReference type="EC" id="4.2.1.75" evidence="3 9"/>
<reference evidence="11" key="2">
    <citation type="submission" date="2015-05" db="EMBL/GenBank/DDBJ databases">
        <authorList>
            <person name="Wang D.B."/>
            <person name="Wang M."/>
        </authorList>
    </citation>
    <scope>NUCLEOTIDE SEQUENCE [LARGE SCALE GENOMIC DNA]</scope>
    <source>
        <strain evidence="11">DU22</strain>
    </source>
</reference>
<dbReference type="InterPro" id="IPR039793">
    <property type="entry name" value="UROS/Hem4"/>
</dbReference>
<accession>A0A1C0B6W0</accession>
<organism evidence="11 13">
    <name type="scientific">Aliarcobacter thereius</name>
    <dbReference type="NCBI Taxonomy" id="544718"/>
    <lineage>
        <taxon>Bacteria</taxon>
        <taxon>Pseudomonadati</taxon>
        <taxon>Campylobacterota</taxon>
        <taxon>Epsilonproteobacteria</taxon>
        <taxon>Campylobacterales</taxon>
        <taxon>Arcobacteraceae</taxon>
        <taxon>Aliarcobacter</taxon>
    </lineage>
</organism>
<comment type="pathway">
    <text evidence="1 9">Porphyrin-containing compound metabolism; protoporphyrin-IX biosynthesis; coproporphyrinogen-III from 5-aminolevulinate: step 3/4.</text>
</comment>
<dbReference type="CDD" id="cd06578">
    <property type="entry name" value="HemD"/>
    <property type="match status" value="1"/>
</dbReference>
<dbReference type="InterPro" id="IPR036108">
    <property type="entry name" value="4pyrrol_syn_uPrphyn_synt_sf"/>
</dbReference>
<comment type="caution">
    <text evidence="11">The sequence shown here is derived from an EMBL/GenBank/DDBJ whole genome shotgun (WGS) entry which is preliminary data.</text>
</comment>
<dbReference type="RefSeq" id="WP_066186212.1">
    <property type="nucleotide sequence ID" value="NZ_LCUJ01000003.1"/>
</dbReference>
<evidence type="ECO:0000313" key="12">
    <source>
        <dbReference type="EMBL" id="TLS71906.1"/>
    </source>
</evidence>
<dbReference type="EMBL" id="LCUJ01000003">
    <property type="protein sequence ID" value="OCL99326.1"/>
    <property type="molecule type" value="Genomic_DNA"/>
</dbReference>
<reference evidence="13" key="1">
    <citation type="submission" date="2015-05" db="EMBL/GenBank/DDBJ databases">
        <authorList>
            <person name="Rovetto F."/>
            <person name="Cocolin L."/>
            <person name="Illeghems K."/>
            <person name="Van Nieuwerburgh F."/>
            <person name="Houf K."/>
        </authorList>
    </citation>
    <scope>NUCLEOTIDE SEQUENCE [LARGE SCALE GENOMIC DNA]</scope>
    <source>
        <strain evidence="13">DU22</strain>
    </source>
</reference>
<evidence type="ECO:0000256" key="5">
    <source>
        <dbReference type="ARBA" id="ARBA00023244"/>
    </source>
</evidence>
<keyword evidence="4 9" id="KW-0456">Lyase</keyword>
<comment type="function">
    <text evidence="6 9">Catalyzes cyclization of the linear tetrapyrrole, hydroxymethylbilane, to the macrocyclic uroporphyrinogen III.</text>
</comment>
<dbReference type="GO" id="GO:0006780">
    <property type="term" value="P:uroporphyrinogen III biosynthetic process"/>
    <property type="evidence" value="ECO:0007669"/>
    <property type="project" value="UniProtKB-UniRule"/>
</dbReference>
<dbReference type="PATRIC" id="fig|544718.51.peg.1112"/>
<dbReference type="Proteomes" id="UP000308001">
    <property type="component" value="Unassembled WGS sequence"/>
</dbReference>
<dbReference type="EMBL" id="VBUF01000003">
    <property type="protein sequence ID" value="TLS71906.1"/>
    <property type="molecule type" value="Genomic_DNA"/>
</dbReference>
<dbReference type="InterPro" id="IPR003754">
    <property type="entry name" value="4pyrrol_synth_uPrphyn_synth"/>
</dbReference>
<evidence type="ECO:0000259" key="10">
    <source>
        <dbReference type="Pfam" id="PF02602"/>
    </source>
</evidence>
<keyword evidence="5 9" id="KW-0627">Porphyrin biosynthesis</keyword>
<evidence type="ECO:0000256" key="9">
    <source>
        <dbReference type="RuleBase" id="RU366031"/>
    </source>
</evidence>
<dbReference type="Proteomes" id="UP000093281">
    <property type="component" value="Unassembled WGS sequence"/>
</dbReference>
<reference evidence="12 14" key="3">
    <citation type="submission" date="2019-05" db="EMBL/GenBank/DDBJ databases">
        <title>Arcobacter cibarius and Arcobacter thereius providing challenges in identification an antibiotic susceptibility and Quinolone resistance.</title>
        <authorList>
            <person name="Busch A."/>
            <person name="Hanel I."/>
            <person name="Hotzel H."/>
            <person name="Tomaso H."/>
        </authorList>
    </citation>
    <scope>NUCLEOTIDE SEQUENCE [LARGE SCALE GENOMIC DNA]</scope>
    <source>
        <strain evidence="12 14">17CS1191_2</strain>
    </source>
</reference>
<evidence type="ECO:0000256" key="4">
    <source>
        <dbReference type="ARBA" id="ARBA00023239"/>
    </source>
</evidence>
<evidence type="ECO:0000256" key="6">
    <source>
        <dbReference type="ARBA" id="ARBA00037589"/>
    </source>
</evidence>
<dbReference type="SUPFAM" id="SSF69618">
    <property type="entry name" value="HemD-like"/>
    <property type="match status" value="1"/>
</dbReference>
<evidence type="ECO:0000313" key="11">
    <source>
        <dbReference type="EMBL" id="OCL99326.1"/>
    </source>
</evidence>
<dbReference type="AlphaFoldDB" id="A0A1C0B6W0"/>
<comment type="catalytic activity">
    <reaction evidence="8 9">
        <text>hydroxymethylbilane = uroporphyrinogen III + H2O</text>
        <dbReference type="Rhea" id="RHEA:18965"/>
        <dbReference type="ChEBI" id="CHEBI:15377"/>
        <dbReference type="ChEBI" id="CHEBI:57308"/>
        <dbReference type="ChEBI" id="CHEBI:57845"/>
        <dbReference type="EC" id="4.2.1.75"/>
    </reaction>
</comment>
<name>A0A1C0B6W0_9BACT</name>
<evidence type="ECO:0000256" key="8">
    <source>
        <dbReference type="ARBA" id="ARBA00048617"/>
    </source>
</evidence>
<dbReference type="GO" id="GO:0004852">
    <property type="term" value="F:uroporphyrinogen-III synthase activity"/>
    <property type="evidence" value="ECO:0007669"/>
    <property type="project" value="UniProtKB-UniRule"/>
</dbReference>
<dbReference type="Pfam" id="PF02602">
    <property type="entry name" value="HEM4"/>
    <property type="match status" value="1"/>
</dbReference>
<dbReference type="PANTHER" id="PTHR38042:SF1">
    <property type="entry name" value="UROPORPHYRINOGEN-III SYNTHASE, CHLOROPLASTIC"/>
    <property type="match status" value="1"/>
</dbReference>
<feature type="domain" description="Tetrapyrrole biosynthesis uroporphyrinogen III synthase" evidence="10">
    <location>
        <begin position="31"/>
        <end position="201"/>
    </location>
</feature>
<gene>
    <name evidence="11" type="ORF">AAX29_01138</name>
    <name evidence="12" type="ORF">FE246_05635</name>
</gene>